<dbReference type="GO" id="GO:0016020">
    <property type="term" value="C:membrane"/>
    <property type="evidence" value="ECO:0007669"/>
    <property type="project" value="TreeGrafter"/>
</dbReference>
<dbReference type="Gene3D" id="3.40.50.720">
    <property type="entry name" value="NAD(P)-binding Rossmann-like Domain"/>
    <property type="match status" value="1"/>
</dbReference>
<dbReference type="SUPFAM" id="SSF51735">
    <property type="entry name" value="NAD(P)-binding Rossmann-fold domains"/>
    <property type="match status" value="1"/>
</dbReference>
<reference evidence="4 5" key="1">
    <citation type="submission" date="2020-11" db="EMBL/GenBank/DDBJ databases">
        <title>Arthrobacter antarcticus sp. nov., isolated from Antarctic Soil.</title>
        <authorList>
            <person name="Li J."/>
        </authorList>
    </citation>
    <scope>NUCLEOTIDE SEQUENCE [LARGE SCALE GENOMIC DNA]</scope>
    <source>
        <strain evidence="4 5">Z1-20</strain>
    </source>
</reference>
<protein>
    <submittedName>
        <fullName evidence="4">SDR family NAD(P)-dependent oxidoreductase</fullName>
    </submittedName>
</protein>
<evidence type="ECO:0000313" key="4">
    <source>
        <dbReference type="EMBL" id="MBG0739910.1"/>
    </source>
</evidence>
<dbReference type="Pfam" id="PF00106">
    <property type="entry name" value="adh_short"/>
    <property type="match status" value="1"/>
</dbReference>
<sequence>MTEAANNGTALITGATAGLGAEFTQQLAAKRHNLVLVARDTARLEAKAVRLRQDFAVDVEVISADLQTASGVAAVAARLAQQENPVTVLVNNAGYGLANPFEQNTMQQEVDQLSILVSTPMQLMHAAVEPMLMRGQGMIINVASLAGFIPRGTYGASKAWLISFSKWANVTYAPRGVHVTAVCPGFVHTEFHQRMGASTARIPGWMWLNADRVVREGLAAAWAGKSVCVPSRRYAALASLSKFLPVRLGAAAGKRGR</sequence>
<dbReference type="RefSeq" id="WP_196396847.1">
    <property type="nucleotide sequence ID" value="NZ_JADNYM010000012.1"/>
</dbReference>
<dbReference type="PANTHER" id="PTHR44196:SF2">
    <property type="entry name" value="SHORT-CHAIN DEHYDROGENASE-RELATED"/>
    <property type="match status" value="1"/>
</dbReference>
<dbReference type="PRINTS" id="PR00081">
    <property type="entry name" value="GDHRDH"/>
</dbReference>
<accession>A0A931CPC6</accession>
<proteinExistence type="inferred from homology"/>
<dbReference type="PANTHER" id="PTHR44196">
    <property type="entry name" value="DEHYDROGENASE/REDUCTASE SDR FAMILY MEMBER 7B"/>
    <property type="match status" value="1"/>
</dbReference>
<dbReference type="InterPro" id="IPR036291">
    <property type="entry name" value="NAD(P)-bd_dom_sf"/>
</dbReference>
<dbReference type="GO" id="GO:0016491">
    <property type="term" value="F:oxidoreductase activity"/>
    <property type="evidence" value="ECO:0007669"/>
    <property type="project" value="UniProtKB-KW"/>
</dbReference>
<dbReference type="EMBL" id="JADNYM010000012">
    <property type="protein sequence ID" value="MBG0739910.1"/>
    <property type="molecule type" value="Genomic_DNA"/>
</dbReference>
<dbReference type="InterPro" id="IPR002347">
    <property type="entry name" value="SDR_fam"/>
</dbReference>
<dbReference type="Proteomes" id="UP000655366">
    <property type="component" value="Unassembled WGS sequence"/>
</dbReference>
<comment type="caution">
    <text evidence="4">The sequence shown here is derived from an EMBL/GenBank/DDBJ whole genome shotgun (WGS) entry which is preliminary data.</text>
</comment>
<dbReference type="PRINTS" id="PR00080">
    <property type="entry name" value="SDRFAMILY"/>
</dbReference>
<name>A0A931CPC6_9MICC</name>
<organism evidence="4 5">
    <name type="scientific">Arthrobacter terrae</name>
    <dbReference type="NCBI Taxonomy" id="2935737"/>
    <lineage>
        <taxon>Bacteria</taxon>
        <taxon>Bacillati</taxon>
        <taxon>Actinomycetota</taxon>
        <taxon>Actinomycetes</taxon>
        <taxon>Micrococcales</taxon>
        <taxon>Micrococcaceae</taxon>
        <taxon>Arthrobacter</taxon>
    </lineage>
</organism>
<comment type="similarity">
    <text evidence="1 3">Belongs to the short-chain dehydrogenases/reductases (SDR) family.</text>
</comment>
<dbReference type="PIRSF" id="PIRSF000126">
    <property type="entry name" value="11-beta-HSD1"/>
    <property type="match status" value="1"/>
</dbReference>
<gene>
    <name evidence="4" type="ORF">IV500_10985</name>
</gene>
<keyword evidence="5" id="KW-1185">Reference proteome</keyword>
<dbReference type="AlphaFoldDB" id="A0A931CPC6"/>
<evidence type="ECO:0000256" key="2">
    <source>
        <dbReference type="ARBA" id="ARBA00023002"/>
    </source>
</evidence>
<evidence type="ECO:0000256" key="1">
    <source>
        <dbReference type="ARBA" id="ARBA00006484"/>
    </source>
</evidence>
<keyword evidence="2" id="KW-0560">Oxidoreductase</keyword>
<evidence type="ECO:0000256" key="3">
    <source>
        <dbReference type="RuleBase" id="RU000363"/>
    </source>
</evidence>
<evidence type="ECO:0000313" key="5">
    <source>
        <dbReference type="Proteomes" id="UP000655366"/>
    </source>
</evidence>
<dbReference type="CDD" id="cd05233">
    <property type="entry name" value="SDR_c"/>
    <property type="match status" value="1"/>
</dbReference>